<feature type="signal peptide" evidence="1">
    <location>
        <begin position="1"/>
        <end position="29"/>
    </location>
</feature>
<evidence type="ECO:0000313" key="3">
    <source>
        <dbReference type="EMBL" id="CDX03685.1"/>
    </source>
</evidence>
<feature type="domain" description="SsuA/THI5-like" evidence="2">
    <location>
        <begin position="63"/>
        <end position="268"/>
    </location>
</feature>
<reference evidence="3" key="1">
    <citation type="submission" date="2014-07" db="EMBL/GenBank/DDBJ databases">
        <authorList>
            <person name="Hornung V.Bastian."/>
        </authorList>
    </citation>
    <scope>NUCLEOTIDE SEQUENCE</scope>
    <source>
        <strain evidence="3">PCE-S</strain>
    </source>
</reference>
<feature type="chain" id="PRO_5039167795" evidence="1">
    <location>
        <begin position="30"/>
        <end position="344"/>
    </location>
</feature>
<organism evidence="3">
    <name type="scientific">Desulfitobacterium hafniense</name>
    <name type="common">Desulfitobacterium frappieri</name>
    <dbReference type="NCBI Taxonomy" id="49338"/>
    <lineage>
        <taxon>Bacteria</taxon>
        <taxon>Bacillati</taxon>
        <taxon>Bacillota</taxon>
        <taxon>Clostridia</taxon>
        <taxon>Eubacteriales</taxon>
        <taxon>Desulfitobacteriaceae</taxon>
        <taxon>Desulfitobacterium</taxon>
    </lineage>
</organism>
<protein>
    <submittedName>
        <fullName evidence="3">ABC-type nitrate/sulfonate/bicarbonate transport systems, periplasmic components</fullName>
    </submittedName>
</protein>
<dbReference type="Pfam" id="PF09084">
    <property type="entry name" value="NMT1"/>
    <property type="match status" value="1"/>
</dbReference>
<dbReference type="PATRIC" id="fig|49338.4.peg.4078"/>
<name>A0A098B5M1_DESHA</name>
<dbReference type="SUPFAM" id="SSF53850">
    <property type="entry name" value="Periplasmic binding protein-like II"/>
    <property type="match status" value="1"/>
</dbReference>
<sequence>MKRNRLSLLLVLLLAAALVLTGCSGGGNATPANTTPTDNTPQTGENSDLIPAVVGYWGGTCESPIFVAYEKGFFKEAGLDVKLLKITGDVAVLMANDELDAFELTPDKFKPMEQGLELMIIDSLHKGCIQGAAAKESGIQSVADLEGKKVAAAIGGIAQIQIASEMVKLGKDPKKVTWLSYPNAQMEQALDQGEVDAFATYDPFPEMAVQNGKIKFYSNTFDPGLKDTLCCFIGMNKRTLDANPEIGKRMSQAFTKACEYLEEKPDEAAQMVMDKGYIAGDAALNAQLIKDYTWIAGDKKTVDDSFREIWHQIARAGALEKAPADLDTYIDGLYVQMVSFMGEH</sequence>
<evidence type="ECO:0000259" key="2">
    <source>
        <dbReference type="Pfam" id="PF09084"/>
    </source>
</evidence>
<dbReference type="InterPro" id="IPR015168">
    <property type="entry name" value="SsuA/THI5"/>
</dbReference>
<dbReference type="EMBL" id="LK996017">
    <property type="protein sequence ID" value="CDX03685.1"/>
    <property type="molecule type" value="Genomic_DNA"/>
</dbReference>
<dbReference type="AlphaFoldDB" id="A0A098B5M1"/>
<dbReference type="RefSeq" id="WP_015943748.1">
    <property type="nucleotide sequence ID" value="NZ_LK996017.1"/>
</dbReference>
<keyword evidence="1" id="KW-0732">Signal</keyword>
<proteinExistence type="predicted"/>
<dbReference type="Gene3D" id="3.40.190.10">
    <property type="entry name" value="Periplasmic binding protein-like II"/>
    <property type="match status" value="2"/>
</dbReference>
<gene>
    <name evidence="3" type="ORF">DPCES_3799</name>
</gene>
<accession>A0A098B5M1</accession>
<dbReference type="PROSITE" id="PS51257">
    <property type="entry name" value="PROKAR_LIPOPROTEIN"/>
    <property type="match status" value="1"/>
</dbReference>
<dbReference type="PANTHER" id="PTHR30024">
    <property type="entry name" value="ALIPHATIC SULFONATES-BINDING PROTEIN-RELATED"/>
    <property type="match status" value="1"/>
</dbReference>
<evidence type="ECO:0000256" key="1">
    <source>
        <dbReference type="SAM" id="SignalP"/>
    </source>
</evidence>